<dbReference type="PANTHER" id="PTHR35279">
    <property type="match status" value="1"/>
</dbReference>
<reference evidence="2" key="1">
    <citation type="submission" date="2019-01" db="EMBL/GenBank/DDBJ databases">
        <title>Cytophagaceae bacterium strain CAR-16.</title>
        <authorList>
            <person name="Chen W.-M."/>
        </authorList>
    </citation>
    <scope>NUCLEOTIDE SEQUENCE [LARGE SCALE GENOMIC DNA]</scope>
    <source>
        <strain evidence="2">LLJ-11</strain>
    </source>
</reference>
<gene>
    <name evidence="1" type="ORF">EQG63_09780</name>
</gene>
<evidence type="ECO:0008006" key="3">
    <source>
        <dbReference type="Google" id="ProtNLM"/>
    </source>
</evidence>
<comment type="caution">
    <text evidence="1">The sequence shown here is derived from an EMBL/GenBank/DDBJ whole genome shotgun (WGS) entry which is preliminary data.</text>
</comment>
<organism evidence="1 2">
    <name type="scientific">Flavobacterium amnicola</name>
    <dbReference type="NCBI Taxonomy" id="2506422"/>
    <lineage>
        <taxon>Bacteria</taxon>
        <taxon>Pseudomonadati</taxon>
        <taxon>Bacteroidota</taxon>
        <taxon>Flavobacteriia</taxon>
        <taxon>Flavobacteriales</taxon>
        <taxon>Flavobacteriaceae</taxon>
        <taxon>Flavobacterium</taxon>
    </lineage>
</organism>
<evidence type="ECO:0000313" key="1">
    <source>
        <dbReference type="EMBL" id="RXR17763.1"/>
    </source>
</evidence>
<dbReference type="Proteomes" id="UP000290283">
    <property type="component" value="Unassembled WGS sequence"/>
</dbReference>
<dbReference type="Gene3D" id="2.115.10.20">
    <property type="entry name" value="Glycosyl hydrolase domain, family 43"/>
    <property type="match status" value="1"/>
</dbReference>
<name>A0A4Q1K3Z0_9FLAO</name>
<dbReference type="RefSeq" id="WP_129436191.1">
    <property type="nucleotide sequence ID" value="NZ_SBKO01000004.1"/>
</dbReference>
<dbReference type="EMBL" id="SBKO01000004">
    <property type="protein sequence ID" value="RXR17763.1"/>
    <property type="molecule type" value="Genomic_DNA"/>
</dbReference>
<dbReference type="OrthoDB" id="9799605at2"/>
<accession>A0A4Q1K3Z0</accession>
<dbReference type="AlphaFoldDB" id="A0A4Q1K3Z0"/>
<keyword evidence="2" id="KW-1185">Reference proteome</keyword>
<sequence length="299" mass="34627">MNWKKLGQVYYYKIKHPLLQSHASNPLAVHLDGNNYRVFFSGRDKDNKSSVGYVDLDIETLAILNECSEPVFVYGEPNSFYSHGVSIGNLYAQNEKNYILFMGWNIRNNEHWRGDVGRLELKNNAEFTLVPNSPFMTVDAEDEVSLSYPYVVYHEGIYKMWYGSTVTWNTENGEMIHVIKYATSLDGENWKKHGIAIPYELGEAQAFSRPTVMIDQNGYHMWYSYRSGDGTKYRIGYSHSTDGIVWQRKHNEVGIDVSEKGWDSEMICYPFVFEHKNKWYMLYNGNEFGKAGFGIAILE</sequence>
<dbReference type="SUPFAM" id="SSF75005">
    <property type="entry name" value="Arabinanase/levansucrase/invertase"/>
    <property type="match status" value="1"/>
</dbReference>
<proteinExistence type="predicted"/>
<dbReference type="PANTHER" id="PTHR35279:SF1">
    <property type="entry name" value="ARABINANASE_LEVANSUCRASE_INVERTASE"/>
    <property type="match status" value="1"/>
</dbReference>
<protein>
    <recommendedName>
        <fullName evidence="3">Glycosyl hydrolase family 32 N-terminal domain-containing protein</fullName>
    </recommendedName>
</protein>
<dbReference type="InterPro" id="IPR023296">
    <property type="entry name" value="Glyco_hydro_beta-prop_sf"/>
</dbReference>
<evidence type="ECO:0000313" key="2">
    <source>
        <dbReference type="Proteomes" id="UP000290283"/>
    </source>
</evidence>